<dbReference type="SUPFAM" id="SSF50118">
    <property type="entry name" value="Cell growth inhibitor/plasmid maintenance toxic component"/>
    <property type="match status" value="1"/>
</dbReference>
<dbReference type="AlphaFoldDB" id="A0A7H1MBE4"/>
<dbReference type="KEGG" id="nmus:H7A79_0509"/>
<sequence length="114" mass="12466">MYIPDKGDIIHLRFDPASGKEMKGGHFALVLTPKAFNKAVGLVFACPISQGQASAARGMLSTLLGAGTHTQGNIHCHQLKSLDWRERKAALKEKVPDYVLQDVLSRIEAILELD</sequence>
<dbReference type="InterPro" id="IPR011067">
    <property type="entry name" value="Plasmid_toxin/cell-grow_inhib"/>
</dbReference>
<accession>A0A7H1MBE4</accession>
<dbReference type="Pfam" id="PF02452">
    <property type="entry name" value="PemK_toxin"/>
    <property type="match status" value="1"/>
</dbReference>
<keyword evidence="2" id="KW-1185">Reference proteome</keyword>
<dbReference type="GO" id="GO:0016075">
    <property type="term" value="P:rRNA catabolic process"/>
    <property type="evidence" value="ECO:0007669"/>
    <property type="project" value="TreeGrafter"/>
</dbReference>
<name>A0A7H1MBE4_9NEIS</name>
<gene>
    <name evidence="1" type="ORF">H7A79_0509</name>
</gene>
<dbReference type="PANTHER" id="PTHR33988:SF3">
    <property type="entry name" value="ENDORIBONUCLEASE TOXIN CHPB-RELATED"/>
    <property type="match status" value="1"/>
</dbReference>
<organism evidence="1 2">
    <name type="scientific">Neisseria musculi</name>
    <dbReference type="NCBI Taxonomy" id="1815583"/>
    <lineage>
        <taxon>Bacteria</taxon>
        <taxon>Pseudomonadati</taxon>
        <taxon>Pseudomonadota</taxon>
        <taxon>Betaproteobacteria</taxon>
        <taxon>Neisseriales</taxon>
        <taxon>Neisseriaceae</taxon>
        <taxon>Neisseria</taxon>
    </lineage>
</organism>
<dbReference type="GO" id="GO:0006402">
    <property type="term" value="P:mRNA catabolic process"/>
    <property type="evidence" value="ECO:0007669"/>
    <property type="project" value="TreeGrafter"/>
</dbReference>
<dbReference type="Proteomes" id="UP000516412">
    <property type="component" value="Chromosome"/>
</dbReference>
<dbReference type="EMBL" id="CP060414">
    <property type="protein sequence ID" value="QNT58959.1"/>
    <property type="molecule type" value="Genomic_DNA"/>
</dbReference>
<protein>
    <submittedName>
        <fullName evidence="1">PemK-like family protein</fullName>
    </submittedName>
</protein>
<dbReference type="GO" id="GO:0003677">
    <property type="term" value="F:DNA binding"/>
    <property type="evidence" value="ECO:0007669"/>
    <property type="project" value="InterPro"/>
</dbReference>
<dbReference type="RefSeq" id="WP_187000995.1">
    <property type="nucleotide sequence ID" value="NZ_CP060414.2"/>
</dbReference>
<evidence type="ECO:0000313" key="2">
    <source>
        <dbReference type="Proteomes" id="UP000516412"/>
    </source>
</evidence>
<dbReference type="InterPro" id="IPR003477">
    <property type="entry name" value="PemK-like"/>
</dbReference>
<evidence type="ECO:0000313" key="1">
    <source>
        <dbReference type="EMBL" id="QNT58959.1"/>
    </source>
</evidence>
<dbReference type="Gene3D" id="2.30.30.110">
    <property type="match status" value="1"/>
</dbReference>
<reference evidence="1" key="1">
    <citation type="submission" date="2024-06" db="EMBL/GenBank/DDBJ databases">
        <title>Complete Genome Sequence of mouse commensal type strain Neisseria musculi.</title>
        <authorList>
            <person name="Thapa E."/>
            <person name="Aluvathingal J."/>
            <person name="Nadendla S."/>
            <person name="Mehta A."/>
            <person name="Tettelin H."/>
            <person name="Weyand N.J."/>
        </authorList>
    </citation>
    <scope>NUCLEOTIDE SEQUENCE</scope>
    <source>
        <strain evidence="1">NW831</strain>
    </source>
</reference>
<proteinExistence type="predicted"/>
<dbReference type="GO" id="GO:0004521">
    <property type="term" value="F:RNA endonuclease activity"/>
    <property type="evidence" value="ECO:0007669"/>
    <property type="project" value="TreeGrafter"/>
</dbReference>
<dbReference type="PANTHER" id="PTHR33988">
    <property type="entry name" value="ENDORIBONUCLEASE MAZF-RELATED"/>
    <property type="match status" value="1"/>
</dbReference>